<dbReference type="OrthoDB" id="7371673at2759"/>
<reference evidence="1 2" key="1">
    <citation type="submission" date="2020-04" db="EMBL/GenBank/DDBJ databases">
        <authorList>
            <person name="Wallbank WR R."/>
            <person name="Pardo Diaz C."/>
            <person name="Kozak K."/>
            <person name="Martin S."/>
            <person name="Jiggins C."/>
            <person name="Moest M."/>
            <person name="Warren A I."/>
            <person name="Byers J.R.P. K."/>
            <person name="Montejo-Kovacevich G."/>
            <person name="Yen C E."/>
        </authorList>
    </citation>
    <scope>NUCLEOTIDE SEQUENCE [LARGE SCALE GENOMIC DNA]</scope>
</reference>
<dbReference type="CDD" id="cd15489">
    <property type="entry name" value="PHD_SF"/>
    <property type="match status" value="1"/>
</dbReference>
<accession>A0A8S0Z6Z0</accession>
<protein>
    <submittedName>
        <fullName evidence="1">Uncharacterized protein</fullName>
    </submittedName>
</protein>
<dbReference type="InterPro" id="IPR013083">
    <property type="entry name" value="Znf_RING/FYVE/PHD"/>
</dbReference>
<dbReference type="Gene3D" id="3.30.40.10">
    <property type="entry name" value="Zinc/RING finger domain, C3HC4 (zinc finger)"/>
    <property type="match status" value="1"/>
</dbReference>
<sequence length="98" mass="11195">MELKKCSKCKKNITKKSAELECSRCEKVVHAESACVKLSTKQLNTLRNSPGIEWSCEDCLKNLPHRSSFMIPEASVRGDHPMIRAVKLRKHLKKNYVP</sequence>
<proteinExistence type="predicted"/>
<keyword evidence="2" id="KW-1185">Reference proteome</keyword>
<organism evidence="1 2">
    <name type="scientific">Arctia plantaginis</name>
    <name type="common">Wood tiger moth</name>
    <name type="synonym">Phalaena plantaginis</name>
    <dbReference type="NCBI Taxonomy" id="874455"/>
    <lineage>
        <taxon>Eukaryota</taxon>
        <taxon>Metazoa</taxon>
        <taxon>Ecdysozoa</taxon>
        <taxon>Arthropoda</taxon>
        <taxon>Hexapoda</taxon>
        <taxon>Insecta</taxon>
        <taxon>Pterygota</taxon>
        <taxon>Neoptera</taxon>
        <taxon>Endopterygota</taxon>
        <taxon>Lepidoptera</taxon>
        <taxon>Glossata</taxon>
        <taxon>Ditrysia</taxon>
        <taxon>Noctuoidea</taxon>
        <taxon>Erebidae</taxon>
        <taxon>Arctiinae</taxon>
        <taxon>Arctia</taxon>
    </lineage>
</organism>
<dbReference type="InterPro" id="IPR011011">
    <property type="entry name" value="Znf_FYVE_PHD"/>
</dbReference>
<dbReference type="SUPFAM" id="SSF57903">
    <property type="entry name" value="FYVE/PHD zinc finger"/>
    <property type="match status" value="1"/>
</dbReference>
<evidence type="ECO:0000313" key="1">
    <source>
        <dbReference type="EMBL" id="CAB3228778.1"/>
    </source>
</evidence>
<name>A0A8S0Z6Z0_ARCPL</name>
<dbReference type="Proteomes" id="UP000494106">
    <property type="component" value="Unassembled WGS sequence"/>
</dbReference>
<gene>
    <name evidence="1" type="ORF">APLA_LOCUS3785</name>
</gene>
<dbReference type="EMBL" id="CADEBC010000346">
    <property type="protein sequence ID" value="CAB3228778.1"/>
    <property type="molecule type" value="Genomic_DNA"/>
</dbReference>
<evidence type="ECO:0000313" key="2">
    <source>
        <dbReference type="Proteomes" id="UP000494106"/>
    </source>
</evidence>
<dbReference type="AlphaFoldDB" id="A0A8S0Z6Z0"/>
<comment type="caution">
    <text evidence="1">The sequence shown here is derived from an EMBL/GenBank/DDBJ whole genome shotgun (WGS) entry which is preliminary data.</text>
</comment>